<dbReference type="PANTHER" id="PTHR43289">
    <property type="entry name" value="MITOGEN-ACTIVATED PROTEIN KINASE KINASE KINASE 20-RELATED"/>
    <property type="match status" value="1"/>
</dbReference>
<dbReference type="Gene3D" id="3.30.200.20">
    <property type="entry name" value="Phosphorylase Kinase, domain 1"/>
    <property type="match status" value="1"/>
</dbReference>
<dbReference type="GO" id="GO:0004674">
    <property type="term" value="F:protein serine/threonine kinase activity"/>
    <property type="evidence" value="ECO:0007669"/>
    <property type="project" value="UniProtKB-EC"/>
</dbReference>
<dbReference type="InterPro" id="IPR008271">
    <property type="entry name" value="Ser/Thr_kinase_AS"/>
</dbReference>
<dbReference type="Pfam" id="PF00069">
    <property type="entry name" value="Pkinase"/>
    <property type="match status" value="1"/>
</dbReference>
<evidence type="ECO:0000256" key="1">
    <source>
        <dbReference type="ARBA" id="ARBA00022679"/>
    </source>
</evidence>
<evidence type="ECO:0000256" key="2">
    <source>
        <dbReference type="ARBA" id="ARBA00022741"/>
    </source>
</evidence>
<evidence type="ECO:0000313" key="8">
    <source>
        <dbReference type="EMBL" id="MFG6485332.1"/>
    </source>
</evidence>
<feature type="domain" description="Protein kinase" evidence="7">
    <location>
        <begin position="88"/>
        <end position="375"/>
    </location>
</feature>
<keyword evidence="2 5" id="KW-0547">Nucleotide-binding</keyword>
<comment type="caution">
    <text evidence="8">The sequence shown here is derived from an EMBL/GenBank/DDBJ whole genome shotgun (WGS) entry which is preliminary data.</text>
</comment>
<dbReference type="PROSITE" id="PS00107">
    <property type="entry name" value="PROTEIN_KINASE_ATP"/>
    <property type="match status" value="1"/>
</dbReference>
<feature type="region of interest" description="Disordered" evidence="6">
    <location>
        <begin position="318"/>
        <end position="340"/>
    </location>
</feature>
<dbReference type="SUPFAM" id="SSF56112">
    <property type="entry name" value="Protein kinase-like (PK-like)"/>
    <property type="match status" value="1"/>
</dbReference>
<reference evidence="8 9" key="1">
    <citation type="submission" date="2024-08" db="EMBL/GenBank/DDBJ databases">
        <authorList>
            <person name="Lu H."/>
        </authorList>
    </citation>
    <scope>NUCLEOTIDE SEQUENCE [LARGE SCALE GENOMIC DNA]</scope>
    <source>
        <strain evidence="8 9">BYS78W</strain>
    </source>
</reference>
<evidence type="ECO:0000256" key="6">
    <source>
        <dbReference type="SAM" id="MobiDB-lite"/>
    </source>
</evidence>
<dbReference type="CDD" id="cd14014">
    <property type="entry name" value="STKc_PknB_like"/>
    <property type="match status" value="1"/>
</dbReference>
<sequence length="921" mass="99107">MKPADWQRLSQLFDELAELPAAERRARLAAMPPAQAAQLSRMLSELPDDGPATVASIFGFQRQLAGALNEPAPPAREAPKAGDRFGAWCLAELLGEGGMGQVWRAERADGLYQGEAAIKLLRDDVAGAGVAARFARERALLGRLTHPGIARLLDAGEQHGRVFLVLEYVAGKTLSEHARGLPLAERVKLLVSVASAVEYAHAQLIVHRDLKPSNVMVDDRGAPKLLDFGIAGLLDDSGQQSDNALTQLTGRRLTPAYAAPEQITGETIGVAADIYSLGVMLHELATGVLPFSGSSHSRTALEHAVVHQEARRISQSLDQASDETLSGAKGGPGCPPDADEAAGDLEAVVAKALRKNPAERYASVGALIDDLQRWLQQRPVSVRAEDWRHRVHLWARRNAAVALGGGLVLAALSAGLAVSLWQRSAAQAAARQSEQVTGYLTELLAAASPDQNGGRQPTVVELLDRKRQELQTRFNDEPEVKDRILDTLAQTYHTLQRFDVAAPLAEQRLALARKAFGDDDPRTEDATIKLAAIHTAVASAQPVIDLLAPLLPRLDERDGQFNDQSFHLRLQLLGAYARLGRFTEAEREFALARRANDALNANDGFEHAGFATQEAVLFVQQGRLAEAEHALEVTRPFWRAAEPERLRASLVLERNYAFVHWKRAAESATAATARSDDLVRRWDAMARPGNHASTLMRQQLAIYLQQLGEFDAALAQLARAQADTEAAGADDAVTGQLRRIQLLEARVLAAGGADDAAVKQAAKALAGLDAAPLIGDARRAEGLLMLGRVALAPGAGTAGQALARELQARLDALRPVLAQARNLSTRIALFKARLAGTPEAWLAAARERVAYFDALPEPQGLPEWTARLQLACALRASGQPAADAQARADGARPSNLRALTATPHPLLDVATRSPADCDWRF</sequence>
<keyword evidence="9" id="KW-1185">Reference proteome</keyword>
<evidence type="ECO:0000259" key="7">
    <source>
        <dbReference type="PROSITE" id="PS50011"/>
    </source>
</evidence>
<dbReference type="InterPro" id="IPR011009">
    <property type="entry name" value="Kinase-like_dom_sf"/>
</dbReference>
<keyword evidence="4 5" id="KW-0067">ATP-binding</keyword>
<dbReference type="InterPro" id="IPR011990">
    <property type="entry name" value="TPR-like_helical_dom_sf"/>
</dbReference>
<feature type="binding site" evidence="5">
    <location>
        <position position="119"/>
    </location>
    <ligand>
        <name>ATP</name>
        <dbReference type="ChEBI" id="CHEBI:30616"/>
    </ligand>
</feature>
<gene>
    <name evidence="8" type="ORF">ACG04R_01540</name>
</gene>
<dbReference type="EMBL" id="JBIGIC010000001">
    <property type="protein sequence ID" value="MFG6485332.1"/>
    <property type="molecule type" value="Genomic_DNA"/>
</dbReference>
<organism evidence="8 9">
    <name type="scientific">Pelomonas candidula</name>
    <dbReference type="NCBI Taxonomy" id="3299025"/>
    <lineage>
        <taxon>Bacteria</taxon>
        <taxon>Pseudomonadati</taxon>
        <taxon>Pseudomonadota</taxon>
        <taxon>Betaproteobacteria</taxon>
        <taxon>Burkholderiales</taxon>
        <taxon>Sphaerotilaceae</taxon>
        <taxon>Roseateles</taxon>
    </lineage>
</organism>
<evidence type="ECO:0000256" key="3">
    <source>
        <dbReference type="ARBA" id="ARBA00022777"/>
    </source>
</evidence>
<dbReference type="InterPro" id="IPR017441">
    <property type="entry name" value="Protein_kinase_ATP_BS"/>
</dbReference>
<dbReference type="PROSITE" id="PS00108">
    <property type="entry name" value="PROTEIN_KINASE_ST"/>
    <property type="match status" value="1"/>
</dbReference>
<evidence type="ECO:0000256" key="4">
    <source>
        <dbReference type="ARBA" id="ARBA00022840"/>
    </source>
</evidence>
<dbReference type="RefSeq" id="WP_394405885.1">
    <property type="nucleotide sequence ID" value="NZ_JBIGIC010000001.1"/>
</dbReference>
<accession>A0ABW7H705</accession>
<evidence type="ECO:0000313" key="9">
    <source>
        <dbReference type="Proteomes" id="UP001606134"/>
    </source>
</evidence>
<evidence type="ECO:0000256" key="5">
    <source>
        <dbReference type="PROSITE-ProRule" id="PRU10141"/>
    </source>
</evidence>
<dbReference type="PANTHER" id="PTHR43289:SF34">
    <property type="entry name" value="SERINE_THREONINE-PROTEIN KINASE YBDM-RELATED"/>
    <property type="match status" value="1"/>
</dbReference>
<dbReference type="Proteomes" id="UP001606134">
    <property type="component" value="Unassembled WGS sequence"/>
</dbReference>
<keyword evidence="1 8" id="KW-0808">Transferase</keyword>
<dbReference type="Gene3D" id="1.10.510.10">
    <property type="entry name" value="Transferase(Phosphotransferase) domain 1"/>
    <property type="match status" value="1"/>
</dbReference>
<dbReference type="InterPro" id="IPR000719">
    <property type="entry name" value="Prot_kinase_dom"/>
</dbReference>
<dbReference type="SMART" id="SM00220">
    <property type="entry name" value="S_TKc"/>
    <property type="match status" value="1"/>
</dbReference>
<dbReference type="EC" id="2.7.11.1" evidence="8"/>
<dbReference type="Gene3D" id="1.25.40.10">
    <property type="entry name" value="Tetratricopeptide repeat domain"/>
    <property type="match status" value="1"/>
</dbReference>
<dbReference type="PROSITE" id="PS50011">
    <property type="entry name" value="PROTEIN_KINASE_DOM"/>
    <property type="match status" value="1"/>
</dbReference>
<name>A0ABW7H705_9BURK</name>
<proteinExistence type="predicted"/>
<protein>
    <submittedName>
        <fullName evidence="8">Serine/threonine-protein kinase</fullName>
        <ecNumber evidence="8">2.7.11.1</ecNumber>
    </submittedName>
</protein>
<keyword evidence="3 8" id="KW-0418">Kinase</keyword>